<dbReference type="GO" id="GO:0016787">
    <property type="term" value="F:hydrolase activity"/>
    <property type="evidence" value="ECO:0007669"/>
    <property type="project" value="UniProtKB-KW"/>
</dbReference>
<dbReference type="Proteomes" id="UP000256661">
    <property type="component" value="Unassembled WGS sequence"/>
</dbReference>
<dbReference type="PANTHER" id="PTHR48098">
    <property type="entry name" value="ENTEROCHELIN ESTERASE-RELATED"/>
    <property type="match status" value="1"/>
</dbReference>
<protein>
    <submittedName>
        <fullName evidence="1">S-formylglutathione hydrolase FrmB</fullName>
    </submittedName>
</protein>
<dbReference type="GO" id="GO:0016747">
    <property type="term" value="F:acyltransferase activity, transferring groups other than amino-acyl groups"/>
    <property type="evidence" value="ECO:0007669"/>
    <property type="project" value="TreeGrafter"/>
</dbReference>
<dbReference type="RefSeq" id="WP_116021602.1">
    <property type="nucleotide sequence ID" value="NZ_QTTT01000001.1"/>
</dbReference>
<reference evidence="1 2" key="1">
    <citation type="submission" date="2018-08" db="EMBL/GenBank/DDBJ databases">
        <title>Sequencing the genomes of 1000 actinobacteria strains.</title>
        <authorList>
            <person name="Klenk H.-P."/>
        </authorList>
    </citation>
    <scope>NUCLEOTIDE SEQUENCE [LARGE SCALE GENOMIC DNA]</scope>
    <source>
        <strain evidence="1 2">DSM 43927</strain>
    </source>
</reference>
<dbReference type="Gene3D" id="3.40.50.1820">
    <property type="entry name" value="alpha/beta hydrolase"/>
    <property type="match status" value="1"/>
</dbReference>
<dbReference type="EMBL" id="QTTT01000001">
    <property type="protein sequence ID" value="REE95865.1"/>
    <property type="molecule type" value="Genomic_DNA"/>
</dbReference>
<sequence length="301" mass="33762">MSITNTPSGRLLGERRLGPRLYELEVASRAVGRPVKVLLLVPEGWSRDAERTWPLLYLFHGGADGHESWTRETDIEELSAGSDVMIVMPDGGEYGGYTNWWNFGRSGRPQWMTFHLEELGGLLRDAYRAGGPQALAGVSGGGYGAFVYSAHHPGRFRFAAAFSSPCTIRKPLVSISLLLATYAVGRTNPFRMWGVPVLHDRVWRSFDPTSMAHRLRGTGLYLSAGTGKIGPLDPPEARREIANIAEPVVRSTLAPFLRRLRELDIPITTHLYDEGTHTWPYWKRELHRAWPLIMKSLDVDR</sequence>
<dbReference type="InterPro" id="IPR050583">
    <property type="entry name" value="Mycobacterial_A85_antigen"/>
</dbReference>
<gene>
    <name evidence="1" type="ORF">DFJ69_1279</name>
</gene>
<name>A0A3D9SSC6_9ACTN</name>
<dbReference type="InterPro" id="IPR029058">
    <property type="entry name" value="AB_hydrolase_fold"/>
</dbReference>
<accession>A0A3D9SSC6</accession>
<dbReference type="AlphaFoldDB" id="A0A3D9SSC6"/>
<dbReference type="InterPro" id="IPR000801">
    <property type="entry name" value="Esterase-like"/>
</dbReference>
<dbReference type="OrthoDB" id="4527292at2"/>
<organism evidence="1 2">
    <name type="scientific">Thermomonospora umbrina</name>
    <dbReference type="NCBI Taxonomy" id="111806"/>
    <lineage>
        <taxon>Bacteria</taxon>
        <taxon>Bacillati</taxon>
        <taxon>Actinomycetota</taxon>
        <taxon>Actinomycetes</taxon>
        <taxon>Streptosporangiales</taxon>
        <taxon>Thermomonosporaceae</taxon>
        <taxon>Thermomonospora</taxon>
    </lineage>
</organism>
<evidence type="ECO:0000313" key="2">
    <source>
        <dbReference type="Proteomes" id="UP000256661"/>
    </source>
</evidence>
<keyword evidence="2" id="KW-1185">Reference proteome</keyword>
<keyword evidence="1" id="KW-0378">Hydrolase</keyword>
<proteinExistence type="predicted"/>
<evidence type="ECO:0000313" key="1">
    <source>
        <dbReference type="EMBL" id="REE95865.1"/>
    </source>
</evidence>
<dbReference type="Pfam" id="PF00756">
    <property type="entry name" value="Esterase"/>
    <property type="match status" value="1"/>
</dbReference>
<dbReference type="PANTHER" id="PTHR48098:SF1">
    <property type="entry name" value="DIACYLGLYCEROL ACYLTRANSFERASE_MYCOLYLTRANSFERASE AG85A"/>
    <property type="match status" value="1"/>
</dbReference>
<dbReference type="SUPFAM" id="SSF53474">
    <property type="entry name" value="alpha/beta-Hydrolases"/>
    <property type="match status" value="1"/>
</dbReference>
<comment type="caution">
    <text evidence="1">The sequence shown here is derived from an EMBL/GenBank/DDBJ whole genome shotgun (WGS) entry which is preliminary data.</text>
</comment>